<name>A0A1M7SAZ5_9ACTN</name>
<dbReference type="Proteomes" id="UP000184428">
    <property type="component" value="Unassembled WGS sequence"/>
</dbReference>
<dbReference type="Pfam" id="PF07366">
    <property type="entry name" value="SnoaL"/>
    <property type="match status" value="1"/>
</dbReference>
<accession>A0A1M7SAZ5</accession>
<reference evidence="2 3" key="1">
    <citation type="submission" date="2016-12" db="EMBL/GenBank/DDBJ databases">
        <authorList>
            <person name="Song W.-J."/>
            <person name="Kurnit D.M."/>
        </authorList>
    </citation>
    <scope>NUCLEOTIDE SEQUENCE [LARGE SCALE GENOMIC DNA]</scope>
    <source>
        <strain evidence="2 3">DSM 43162</strain>
    </source>
</reference>
<dbReference type="SUPFAM" id="SSF54427">
    <property type="entry name" value="NTF2-like"/>
    <property type="match status" value="1"/>
</dbReference>
<dbReference type="EMBL" id="FRDM01000002">
    <property type="protein sequence ID" value="SHN55666.1"/>
    <property type="molecule type" value="Genomic_DNA"/>
</dbReference>
<evidence type="ECO:0000313" key="2">
    <source>
        <dbReference type="EMBL" id="SHN55666.1"/>
    </source>
</evidence>
<sequence>MGEAREITDRLLDAYIAGDRDALVRLYATDAVAETPDAPRIEGGTAIADYLMAVRRAFPDAGRESTTRYESGDTAIDEGFFVGTHTEALITAEGLEVPPTGRSVRLRECNIVTVKDGMAVSHRQYFDQLDLMSQLGLVEPGGDTGSSRDAPSTDTSR</sequence>
<proteinExistence type="predicted"/>
<protein>
    <submittedName>
        <fullName evidence="2">Ketosteroid isomerase-related protein</fullName>
    </submittedName>
</protein>
<dbReference type="GO" id="GO:0030638">
    <property type="term" value="P:polyketide metabolic process"/>
    <property type="evidence" value="ECO:0007669"/>
    <property type="project" value="InterPro"/>
</dbReference>
<dbReference type="InterPro" id="IPR032710">
    <property type="entry name" value="NTF2-like_dom_sf"/>
</dbReference>
<keyword evidence="2" id="KW-0413">Isomerase</keyword>
<feature type="region of interest" description="Disordered" evidence="1">
    <location>
        <begin position="137"/>
        <end position="157"/>
    </location>
</feature>
<dbReference type="Gene3D" id="3.10.450.50">
    <property type="match status" value="1"/>
</dbReference>
<evidence type="ECO:0000256" key="1">
    <source>
        <dbReference type="SAM" id="MobiDB-lite"/>
    </source>
</evidence>
<dbReference type="GO" id="GO:0016853">
    <property type="term" value="F:isomerase activity"/>
    <property type="evidence" value="ECO:0007669"/>
    <property type="project" value="UniProtKB-KW"/>
</dbReference>
<gene>
    <name evidence="2" type="ORF">SAMN05660350_00606</name>
</gene>
<dbReference type="PANTHER" id="PTHR38436:SF1">
    <property type="entry name" value="ESTER CYCLASE"/>
    <property type="match status" value="1"/>
</dbReference>
<organism evidence="2 3">
    <name type="scientific">Geodermatophilus obscurus</name>
    <dbReference type="NCBI Taxonomy" id="1861"/>
    <lineage>
        <taxon>Bacteria</taxon>
        <taxon>Bacillati</taxon>
        <taxon>Actinomycetota</taxon>
        <taxon>Actinomycetes</taxon>
        <taxon>Geodermatophilales</taxon>
        <taxon>Geodermatophilaceae</taxon>
        <taxon>Geodermatophilus</taxon>
    </lineage>
</organism>
<feature type="compositionally biased region" description="Polar residues" evidence="1">
    <location>
        <begin position="145"/>
        <end position="157"/>
    </location>
</feature>
<dbReference type="InterPro" id="IPR009959">
    <property type="entry name" value="Cyclase_SnoaL-like"/>
</dbReference>
<dbReference type="AlphaFoldDB" id="A0A1M7SAZ5"/>
<dbReference type="PANTHER" id="PTHR38436">
    <property type="entry name" value="POLYKETIDE CYCLASE SNOAL-LIKE DOMAIN"/>
    <property type="match status" value="1"/>
</dbReference>
<dbReference type="OrthoDB" id="4539871at2"/>
<evidence type="ECO:0000313" key="3">
    <source>
        <dbReference type="Proteomes" id="UP000184428"/>
    </source>
</evidence>
<dbReference type="RefSeq" id="WP_072913064.1">
    <property type="nucleotide sequence ID" value="NZ_FRDM01000002.1"/>
</dbReference>